<gene>
    <name evidence="1" type="ORF">F5050DRAFT_1810525</name>
</gene>
<evidence type="ECO:0000313" key="1">
    <source>
        <dbReference type="EMBL" id="KAJ3993421.1"/>
    </source>
</evidence>
<proteinExistence type="predicted"/>
<protein>
    <submittedName>
        <fullName evidence="1">Uncharacterized protein</fullName>
    </submittedName>
</protein>
<sequence length="587" mass="65462">MVSLGLAQVATLPEFFVSPPAEHLSQSSLQSELDGITTVLENYTGPVSLAPLVSSFGGLIQYHNSLLKVESHFDLQSRIMQQDLLMLKIIIWGQLSLWKANAFRFLCDHSQNDNPGLTSPDLFWFTRLSLDIHGWVCVMLQDRVFAPEDYLPQGVAIADTEPGYLQCLPLRIPANLLQFSVTKAEEWVLRWIGLKGGGKEYVSAFFVYSMVQWLGTAALTISQVWKTAQNIPKRLLGKSCWNVVSHEEVSAAVIELKKVVESDKDREWFSIFNSLAKRIIKSKVVFISPEQLFTSQPPQPTIPAPSTHLPSTSDNLKPVGGIDCLVDQVFLCLALVGDDVSHPVSIPKLLPPSATGKVAKIHKFLTEVAHNSDRCLPFRECGRSRFHVLSSPRNPYSPKYLYTIAGLFSAIMVRTILHGTGFLQDHEPFFEDHDHWIWLLELAQEVHKDPKYFCDPAAYGRHCGYSQNINQASVYWETVNKDIYNAWLLDPASYNGHGGNILLSVAKLLSSKGFPGIGRLTAFQIAVDYIKARAITATQEEFVETLVFVNAGAIKGLGRLGYLRMGDNRQQMNLEDVGRAFTSALGN</sequence>
<organism evidence="1 2">
    <name type="scientific">Lentinula boryana</name>
    <dbReference type="NCBI Taxonomy" id="40481"/>
    <lineage>
        <taxon>Eukaryota</taxon>
        <taxon>Fungi</taxon>
        <taxon>Dikarya</taxon>
        <taxon>Basidiomycota</taxon>
        <taxon>Agaricomycotina</taxon>
        <taxon>Agaricomycetes</taxon>
        <taxon>Agaricomycetidae</taxon>
        <taxon>Agaricales</taxon>
        <taxon>Marasmiineae</taxon>
        <taxon>Omphalotaceae</taxon>
        <taxon>Lentinula</taxon>
    </lineage>
</organism>
<evidence type="ECO:0000313" key="2">
    <source>
        <dbReference type="Proteomes" id="UP001163828"/>
    </source>
</evidence>
<comment type="caution">
    <text evidence="1">The sequence shown here is derived from an EMBL/GenBank/DDBJ whole genome shotgun (WGS) entry which is preliminary data.</text>
</comment>
<dbReference type="EMBL" id="MU790767">
    <property type="protein sequence ID" value="KAJ3993421.1"/>
    <property type="molecule type" value="Genomic_DNA"/>
</dbReference>
<reference evidence="1" key="1">
    <citation type="submission" date="2022-08" db="EMBL/GenBank/DDBJ databases">
        <authorList>
            <consortium name="DOE Joint Genome Institute"/>
            <person name="Min B."/>
            <person name="Riley R."/>
            <person name="Sierra-Patev S."/>
            <person name="Naranjo-Ortiz M."/>
            <person name="Looney B."/>
            <person name="Konkel Z."/>
            <person name="Slot J.C."/>
            <person name="Sakamoto Y."/>
            <person name="Steenwyk J.L."/>
            <person name="Rokas A."/>
            <person name="Carro J."/>
            <person name="Camarero S."/>
            <person name="Ferreira P."/>
            <person name="Molpeceres G."/>
            <person name="Ruiz-Duenas F.J."/>
            <person name="Serrano A."/>
            <person name="Henrissat B."/>
            <person name="Drula E."/>
            <person name="Hughes K.W."/>
            <person name="Mata J.L."/>
            <person name="Ishikawa N.K."/>
            <person name="Vargas-Isla R."/>
            <person name="Ushijima S."/>
            <person name="Smith C.A."/>
            <person name="Ahrendt S."/>
            <person name="Andreopoulos W."/>
            <person name="He G."/>
            <person name="Labutti K."/>
            <person name="Lipzen A."/>
            <person name="Ng V."/>
            <person name="Sandor L."/>
            <person name="Barry K."/>
            <person name="Martinez A.T."/>
            <person name="Xiao Y."/>
            <person name="Gibbons J.G."/>
            <person name="Terashima K."/>
            <person name="Hibbett D.S."/>
            <person name="Grigoriev I.V."/>
        </authorList>
    </citation>
    <scope>NUCLEOTIDE SEQUENCE</scope>
    <source>
        <strain evidence="1">TFB10827</strain>
    </source>
</reference>
<accession>A0ABQ8Q570</accession>
<keyword evidence="2" id="KW-1185">Reference proteome</keyword>
<name>A0ABQ8Q570_9AGAR</name>
<dbReference type="Proteomes" id="UP001163828">
    <property type="component" value="Unassembled WGS sequence"/>
</dbReference>